<feature type="domain" description="PLD phosphodiesterase" evidence="14">
    <location>
        <begin position="246"/>
        <end position="273"/>
    </location>
</feature>
<reference evidence="15 16" key="1">
    <citation type="submission" date="2019-02" db="EMBL/GenBank/DDBJ databases">
        <title>Peptostreptococcaceae bacterium ZHW00191 nov., a new bacterium isolated from the human gut.</title>
        <authorList>
            <person name="Zhou H.-W."/>
            <person name="Chen X.-J."/>
        </authorList>
    </citation>
    <scope>NUCLEOTIDE SEQUENCE [LARGE SCALE GENOMIC DNA]</scope>
    <source>
        <strain evidence="15 16">ZHW00191</strain>
    </source>
</reference>
<evidence type="ECO:0000256" key="5">
    <source>
        <dbReference type="ARBA" id="ARBA00022692"/>
    </source>
</evidence>
<protein>
    <recommendedName>
        <fullName evidence="12">Cardiolipin synthase</fullName>
        <ecNumber evidence="12">2.7.8.-</ecNumber>
    </recommendedName>
</protein>
<evidence type="ECO:0000256" key="1">
    <source>
        <dbReference type="ARBA" id="ARBA00004651"/>
    </source>
</evidence>
<dbReference type="CDD" id="cd09154">
    <property type="entry name" value="PLDc_SMU_988_like_1"/>
    <property type="match status" value="1"/>
</dbReference>
<keyword evidence="16" id="KW-1185">Reference proteome</keyword>
<evidence type="ECO:0000313" key="16">
    <source>
        <dbReference type="Proteomes" id="UP000317863"/>
    </source>
</evidence>
<dbReference type="InterPro" id="IPR022924">
    <property type="entry name" value="Cardiolipin_synthase"/>
</dbReference>
<keyword evidence="2" id="KW-1003">Cell membrane</keyword>
<dbReference type="GO" id="GO:0005886">
    <property type="term" value="C:plasma membrane"/>
    <property type="evidence" value="ECO:0007669"/>
    <property type="project" value="UniProtKB-SubCell"/>
</dbReference>
<evidence type="ECO:0000259" key="14">
    <source>
        <dbReference type="PROSITE" id="PS50035"/>
    </source>
</evidence>
<proteinExistence type="predicted"/>
<evidence type="ECO:0000256" key="2">
    <source>
        <dbReference type="ARBA" id="ARBA00022475"/>
    </source>
</evidence>
<organism evidence="15 16">
    <name type="scientific">Peptacetobacter hominis</name>
    <dbReference type="NCBI Taxonomy" id="2743610"/>
    <lineage>
        <taxon>Bacteria</taxon>
        <taxon>Bacillati</taxon>
        <taxon>Bacillota</taxon>
        <taxon>Clostridia</taxon>
        <taxon>Peptostreptococcales</taxon>
        <taxon>Peptostreptococcaceae</taxon>
        <taxon>Peptacetobacter</taxon>
    </lineage>
</organism>
<gene>
    <name evidence="15" type="primary">cls</name>
    <name evidence="15" type="ORF">EXD82_05765</name>
</gene>
<dbReference type="GO" id="GO:0032049">
    <property type="term" value="P:cardiolipin biosynthetic process"/>
    <property type="evidence" value="ECO:0007669"/>
    <property type="project" value="UniProtKB-UniRule"/>
</dbReference>
<dbReference type="InterPro" id="IPR025202">
    <property type="entry name" value="PLD-like_dom"/>
</dbReference>
<evidence type="ECO:0000256" key="7">
    <source>
        <dbReference type="ARBA" id="ARBA00022989"/>
    </source>
</evidence>
<comment type="caution">
    <text evidence="15">The sequence shown here is derived from an EMBL/GenBank/DDBJ whole genome shotgun (WGS) entry which is preliminary data.</text>
</comment>
<keyword evidence="6" id="KW-0677">Repeat</keyword>
<dbReference type="SUPFAM" id="SSF56024">
    <property type="entry name" value="Phospholipase D/nuclease"/>
    <property type="match status" value="2"/>
</dbReference>
<dbReference type="GO" id="GO:0008808">
    <property type="term" value="F:cardiolipin synthase activity"/>
    <property type="evidence" value="ECO:0007669"/>
    <property type="project" value="UniProtKB-UniRule"/>
</dbReference>
<keyword evidence="3" id="KW-0444">Lipid biosynthesis</keyword>
<dbReference type="OrthoDB" id="9762009at2"/>
<keyword evidence="8" id="KW-0443">Lipid metabolism</keyword>
<dbReference type="Pfam" id="PF13396">
    <property type="entry name" value="PLDc_N"/>
    <property type="match status" value="1"/>
</dbReference>
<feature type="transmembrane region" description="Helical" evidence="13">
    <location>
        <begin position="68"/>
        <end position="87"/>
    </location>
</feature>
<dbReference type="InterPro" id="IPR001736">
    <property type="entry name" value="PLipase_D/transphosphatidylase"/>
</dbReference>
<evidence type="ECO:0000256" key="4">
    <source>
        <dbReference type="ARBA" id="ARBA00022679"/>
    </source>
</evidence>
<evidence type="ECO:0000313" key="15">
    <source>
        <dbReference type="EMBL" id="TQQ84695.1"/>
    </source>
</evidence>
<dbReference type="PROSITE" id="PS50035">
    <property type="entry name" value="PLD"/>
    <property type="match status" value="2"/>
</dbReference>
<evidence type="ECO:0000256" key="10">
    <source>
        <dbReference type="ARBA" id="ARBA00023209"/>
    </source>
</evidence>
<keyword evidence="5 13" id="KW-0812">Transmembrane</keyword>
<dbReference type="PANTHER" id="PTHR21248">
    <property type="entry name" value="CARDIOLIPIN SYNTHASE"/>
    <property type="match status" value="1"/>
</dbReference>
<evidence type="ECO:0000256" key="8">
    <source>
        <dbReference type="ARBA" id="ARBA00023098"/>
    </source>
</evidence>
<evidence type="ECO:0000256" key="12">
    <source>
        <dbReference type="NCBIfam" id="TIGR04265"/>
    </source>
</evidence>
<evidence type="ECO:0000256" key="9">
    <source>
        <dbReference type="ARBA" id="ARBA00023136"/>
    </source>
</evidence>
<dbReference type="RefSeq" id="WP_142535966.1">
    <property type="nucleotide sequence ID" value="NZ_SGJB01000008.1"/>
</dbReference>
<keyword evidence="4" id="KW-0808">Transferase</keyword>
<keyword evidence="11" id="KW-1208">Phospholipid metabolism</keyword>
<name>A0A544QVG2_9FIRM</name>
<feature type="transmembrane region" description="Helical" evidence="13">
    <location>
        <begin position="12"/>
        <end position="31"/>
    </location>
</feature>
<evidence type="ECO:0000256" key="6">
    <source>
        <dbReference type="ARBA" id="ARBA00022737"/>
    </source>
</evidence>
<feature type="transmembrane region" description="Helical" evidence="13">
    <location>
        <begin position="37"/>
        <end position="56"/>
    </location>
</feature>
<evidence type="ECO:0000256" key="3">
    <source>
        <dbReference type="ARBA" id="ARBA00022516"/>
    </source>
</evidence>
<keyword evidence="9 13" id="KW-0472">Membrane</keyword>
<dbReference type="InterPro" id="IPR027379">
    <property type="entry name" value="CLS_N"/>
</dbReference>
<accession>A0A544QVG2</accession>
<comment type="subcellular location">
    <subcellularLocation>
        <location evidence="1">Cell membrane</location>
        <topology evidence="1">Multi-pass membrane protein</topology>
    </subcellularLocation>
</comment>
<dbReference type="EMBL" id="SGJB01000008">
    <property type="protein sequence ID" value="TQQ84695.1"/>
    <property type="molecule type" value="Genomic_DNA"/>
</dbReference>
<feature type="domain" description="PLD phosphodiesterase" evidence="14">
    <location>
        <begin position="426"/>
        <end position="453"/>
    </location>
</feature>
<dbReference type="Gene3D" id="3.30.870.10">
    <property type="entry name" value="Endonuclease Chain A"/>
    <property type="match status" value="2"/>
</dbReference>
<dbReference type="Proteomes" id="UP000317863">
    <property type="component" value="Unassembled WGS sequence"/>
</dbReference>
<dbReference type="NCBIfam" id="TIGR04265">
    <property type="entry name" value="bac_cardiolipin"/>
    <property type="match status" value="1"/>
</dbReference>
<dbReference type="Pfam" id="PF13091">
    <property type="entry name" value="PLDc_2"/>
    <property type="match status" value="2"/>
</dbReference>
<dbReference type="AlphaFoldDB" id="A0A544QVG2"/>
<keyword evidence="10" id="KW-0594">Phospholipid biosynthesis</keyword>
<dbReference type="EC" id="2.7.8.-" evidence="12"/>
<sequence>MKKLLRVIFGRTTMTIILMLAQIGVVVYAYNVMKYDVNSILGVLDVVALLMVVYIINRKNDNPSFKLAWLLLIIVFKLFGALMYIFVRLQLSTKIMAVRIGNLIEKTRGLLKQNHHVIEKLEKESRNITNFAQYMYGIAGGFPVYNNSTVKYFPLGEDKFEEMIKQLEKAEKFIFLEYFIIEEGIMWNTILEILKRKVQEGVEVRLMYDGTCSIAHLPYNYTKRMEKLGIKCKMFNPIKPILSTHQNNRDHRKILVIDGKVGFTGGVNLSDEYINKRVVYGHWKDNAIMVKGEAVKSFTAMFLQMWNVSEINDEEFDRYIDLDYSEFEGIKDGYIIPYGDSPMDGENVGEQVYIDILYHAHKYVHIMTPYLIIDNEMLMALKYASKRGVDVKIIMPHIPDKEYAYAVARTYYAELIEAGVEIYEYTPGFVHAKTFVSDDDTAVVGTINLDFRSLYLHFECATYMFKNSEIINIEKDYLATLEKCQKIDIENCRKQNILRKVTGRVLRLIAPLM</sequence>
<evidence type="ECO:0000256" key="13">
    <source>
        <dbReference type="SAM" id="Phobius"/>
    </source>
</evidence>
<dbReference type="SMART" id="SM00155">
    <property type="entry name" value="PLDc"/>
    <property type="match status" value="2"/>
</dbReference>
<dbReference type="CDD" id="cd09160">
    <property type="entry name" value="PLDc_SMU_988_like_2"/>
    <property type="match status" value="1"/>
</dbReference>
<dbReference type="PANTHER" id="PTHR21248:SF22">
    <property type="entry name" value="PHOSPHOLIPASE D"/>
    <property type="match status" value="1"/>
</dbReference>
<evidence type="ECO:0000256" key="11">
    <source>
        <dbReference type="ARBA" id="ARBA00023264"/>
    </source>
</evidence>
<keyword evidence="7 13" id="KW-1133">Transmembrane helix</keyword>